<reference evidence="3" key="2">
    <citation type="submission" date="2023-01" db="EMBL/GenBank/DDBJ databases">
        <authorList>
            <person name="Sun Q."/>
            <person name="Evtushenko L."/>
        </authorList>
    </citation>
    <scope>NUCLEOTIDE SEQUENCE</scope>
    <source>
        <strain evidence="3">VKM Ac-1321</strain>
    </source>
</reference>
<evidence type="ECO:0000313" key="4">
    <source>
        <dbReference type="Proteomes" id="UP001143480"/>
    </source>
</evidence>
<keyword evidence="1" id="KW-0732">Signal</keyword>
<name>A0A9W6KJP5_9ACTN</name>
<dbReference type="CDD" id="cd00603">
    <property type="entry name" value="IPT_PCSR"/>
    <property type="match status" value="1"/>
</dbReference>
<dbReference type="RefSeq" id="WP_261961487.1">
    <property type="nucleotide sequence ID" value="NZ_BAAAXA010000001.1"/>
</dbReference>
<accession>A0A9W6KJP5</accession>
<dbReference type="InterPro" id="IPR014756">
    <property type="entry name" value="Ig_E-set"/>
</dbReference>
<dbReference type="Proteomes" id="UP001143480">
    <property type="component" value="Unassembled WGS sequence"/>
</dbReference>
<dbReference type="AlphaFoldDB" id="A0A9W6KJP5"/>
<dbReference type="InterPro" id="IPR013783">
    <property type="entry name" value="Ig-like_fold"/>
</dbReference>
<protein>
    <recommendedName>
        <fullName evidence="2">IPT/TIG domain-containing protein</fullName>
    </recommendedName>
</protein>
<evidence type="ECO:0000313" key="3">
    <source>
        <dbReference type="EMBL" id="GLL03347.1"/>
    </source>
</evidence>
<evidence type="ECO:0000259" key="2">
    <source>
        <dbReference type="SMART" id="SM00429"/>
    </source>
</evidence>
<dbReference type="InterPro" id="IPR002909">
    <property type="entry name" value="IPT_dom"/>
</dbReference>
<dbReference type="EMBL" id="BSFP01000033">
    <property type="protein sequence ID" value="GLL03347.1"/>
    <property type="molecule type" value="Genomic_DNA"/>
</dbReference>
<reference evidence="3" key="1">
    <citation type="journal article" date="2014" name="Int. J. Syst. Evol. Microbiol.">
        <title>Complete genome sequence of Corynebacterium casei LMG S-19264T (=DSM 44701T), isolated from a smear-ripened cheese.</title>
        <authorList>
            <consortium name="US DOE Joint Genome Institute (JGI-PGF)"/>
            <person name="Walter F."/>
            <person name="Albersmeier A."/>
            <person name="Kalinowski J."/>
            <person name="Ruckert C."/>
        </authorList>
    </citation>
    <scope>NUCLEOTIDE SEQUENCE</scope>
    <source>
        <strain evidence="3">VKM Ac-1321</strain>
    </source>
</reference>
<dbReference type="GO" id="GO:0005975">
    <property type="term" value="P:carbohydrate metabolic process"/>
    <property type="evidence" value="ECO:0007669"/>
    <property type="project" value="UniProtKB-ARBA"/>
</dbReference>
<evidence type="ECO:0000256" key="1">
    <source>
        <dbReference type="SAM" id="SignalP"/>
    </source>
</evidence>
<gene>
    <name evidence="3" type="ORF">GCM10017581_050920</name>
</gene>
<proteinExistence type="predicted"/>
<feature type="signal peptide" evidence="1">
    <location>
        <begin position="1"/>
        <end position="30"/>
    </location>
</feature>
<comment type="caution">
    <text evidence="3">The sequence shown here is derived from an EMBL/GenBank/DDBJ whole genome shotgun (WGS) entry which is preliminary data.</text>
</comment>
<dbReference type="SUPFAM" id="SSF81296">
    <property type="entry name" value="E set domains"/>
    <property type="match status" value="1"/>
</dbReference>
<feature type="chain" id="PRO_5040956145" description="IPT/TIG domain-containing protein" evidence="1">
    <location>
        <begin position="31"/>
        <end position="790"/>
    </location>
</feature>
<keyword evidence="4" id="KW-1185">Reference proteome</keyword>
<dbReference type="Gene3D" id="2.60.40.10">
    <property type="entry name" value="Immunoglobulins"/>
    <property type="match status" value="1"/>
</dbReference>
<dbReference type="SMART" id="SM00429">
    <property type="entry name" value="IPT"/>
    <property type="match status" value="1"/>
</dbReference>
<organism evidence="3 4">
    <name type="scientific">Dactylosporangium matsuzakiense</name>
    <dbReference type="NCBI Taxonomy" id="53360"/>
    <lineage>
        <taxon>Bacteria</taxon>
        <taxon>Bacillati</taxon>
        <taxon>Actinomycetota</taxon>
        <taxon>Actinomycetes</taxon>
        <taxon>Micromonosporales</taxon>
        <taxon>Micromonosporaceae</taxon>
        <taxon>Dactylosporangium</taxon>
    </lineage>
</organism>
<sequence length="790" mass="78059">MQVRKRLARAAVVLGVVAAGLVATSAPSFAATDPITTVTPAHGPSGGGNIISLTPTTASKFSGASGPVAQFSATACADPYDAPVPIASASGSITAGIVQATTVAVSGSNLNVTVPSSLNLPPDVTAPASFYVCVYDGSTVGTTALLASTATAAYTVNPMLVASPTSGASGGVYNVDLITANAAFTPYSTSYTVQFQAKTAAGAVCAATPPSASAPSASNASTITGGVIQVPAANLQVPSSRTMKVNMPATMIQPYLTTLPTVMSTDFNVCVYASNALVAETLTSSPFNLSGNVSLSAATGSSAGGNSITLTAYSPIFTSGQTFVQFQSTTTTPGQCDAFPQSSGAITPAVSAIRFISTSKIAVTVPAIAANSYKVCVYDSANASSGQHLVAQGYSTYVSGNLPAITSVLPATGPAQGGSTIVVTGTNLPSTLGTMTAAIGGVPMTITAQTSSSFTAVTPAHAPGTGFDITITLTNGTTYTGKQLFTFTNGITVTPNTAPNSKATGTDLDIQGVGFLDLTFAAPGNYDSLSTKAHVYLVKGTYDPKGSGTTKTVGPTAECADVLVVSDTNLICTLYTMGNGPLPSTTGRSVQGCTGSNAGTTLTPGGACTFSATDVGLTIIGTGIPTATTITAVNAGTGVATISKPMTGAVTGTTVVNVYSATGVKALTDAAGASGQKVLTTTTAMFAATDVGKAVSGANIPAGTVITGFTDTKTVTLSNNLSGLQNAAGSLAQPIYVYGTGAIPNGTYTVTVVSSGAVNANVVSATNPNAANYMQSILSSGSTFTVADYN</sequence>
<feature type="domain" description="IPT/TIG" evidence="2">
    <location>
        <begin position="402"/>
        <end position="488"/>
    </location>
</feature>
<dbReference type="Pfam" id="PF01833">
    <property type="entry name" value="TIG"/>
    <property type="match status" value="1"/>
</dbReference>